<dbReference type="Gene3D" id="1.25.10.10">
    <property type="entry name" value="Leucine-rich Repeat Variant"/>
    <property type="match status" value="1"/>
</dbReference>
<dbReference type="Proteomes" id="UP000001542">
    <property type="component" value="Unassembled WGS sequence"/>
</dbReference>
<dbReference type="PANTHER" id="PTHR10527">
    <property type="entry name" value="IMPORTIN BETA"/>
    <property type="match status" value="1"/>
</dbReference>
<evidence type="ECO:0000313" key="7">
    <source>
        <dbReference type="Proteomes" id="UP000001542"/>
    </source>
</evidence>
<sequence>MINNEQLEYALRTINSDQENIRESSNKHLQELLQGPLLPIIESIALLIDAHSTETEFVRICVVMIGRILKIKYGRYAIKSKVWCSSNNLDFIHQTISALLTNDDQVIRQTSAFILAIFAEKEIPNGYWQDFYEVIFTEMQAKEKGALAVIGALNVMNELNQIETFINSKGFVPFISEYNPDFVDILQNTFEITTNWIQDNDVPIDVKITSLKLFGNFFNFFEFYVNEMEEVRKKTFVSLLSCLQLENDEVHKLAVWNLCKVVRKCYFTIDTFLPEIINFSVSDFESNNKNKILNVIELWIEIASTEIEVSESHNYIERSYESLLPFLIQNIRNFDDDNDFDDFNEDDSVHKYCQILLSLFFNILPNIIGPILSDIYCQNISSSDPYDRFASLLCLSCLISNNTKLESDENDDALMNFLQSSVSTVLALCYDDNVRVCENSLWVLSLMVNYSNNLINIENIIEVVNNTLQKSNEIIRERSFQLMKNKLENSEDYDAYYENICEMIFTCLNDDKNRNDFVLTSLFECLFTFIENLSEEFDISKIFIRSKNYLSEEVSDVTRKNRELVISFFMAEFSTFAVRFTNPSRYNFEILLYDMIDIVRTTIQNMTDPNILIEGLNALSLFVLLIRGFENIVNFADLTFPVISDILSQEENPSVTSRAALLLSDTIISAKKCPDEISGMYEAVTKLFHADNTTIDDKIRIITCLSSLLMMDSSFCYSVSSDFLPKCLDLMRTKVDSEDDTSLLIRIFICLSDSYRKFIAIMSEDIEFLDLNLRQFASVLDLFSKSMPVFNESYIWKYITYTSFLVTTFGTSVGEMLQNSDVPRILMYFNENSQDEKIRKTSFSVHQILMKS</sequence>
<dbReference type="GO" id="GO:0006606">
    <property type="term" value="P:protein import into nucleus"/>
    <property type="evidence" value="ECO:0000318"/>
    <property type="project" value="GO_Central"/>
</dbReference>
<keyword evidence="3" id="KW-0963">Cytoplasm</keyword>
<dbReference type="GO" id="GO:0061608">
    <property type="term" value="F:nuclear import signal receptor activity"/>
    <property type="evidence" value="ECO:0000318"/>
    <property type="project" value="GO_Central"/>
</dbReference>
<comment type="subcellular location">
    <subcellularLocation>
        <location evidence="1">Cytoplasm</location>
    </subcellularLocation>
</comment>
<dbReference type="InterPro" id="IPR016024">
    <property type="entry name" value="ARM-type_fold"/>
</dbReference>
<keyword evidence="2" id="KW-0813">Transport</keyword>
<accession>A2DCA3</accession>
<dbReference type="GO" id="GO:0008139">
    <property type="term" value="F:nuclear localization sequence binding"/>
    <property type="evidence" value="ECO:0000318"/>
    <property type="project" value="GO_Central"/>
</dbReference>
<dbReference type="SMR" id="A2DCA3"/>
<dbReference type="VEuPathDB" id="TrichDB:TVAGG3_0957890"/>
<evidence type="ECO:0000256" key="2">
    <source>
        <dbReference type="ARBA" id="ARBA00022448"/>
    </source>
</evidence>
<evidence type="ECO:0008006" key="8">
    <source>
        <dbReference type="Google" id="ProtNLM"/>
    </source>
</evidence>
<keyword evidence="5" id="KW-0653">Protein transport</keyword>
<reference evidence="6" key="2">
    <citation type="journal article" date="2007" name="Science">
        <title>Draft genome sequence of the sexually transmitted pathogen Trichomonas vaginalis.</title>
        <authorList>
            <person name="Carlton J.M."/>
            <person name="Hirt R.P."/>
            <person name="Silva J.C."/>
            <person name="Delcher A.L."/>
            <person name="Schatz M."/>
            <person name="Zhao Q."/>
            <person name="Wortman J.R."/>
            <person name="Bidwell S.L."/>
            <person name="Alsmark U.C.M."/>
            <person name="Besteiro S."/>
            <person name="Sicheritz-Ponten T."/>
            <person name="Noel C.J."/>
            <person name="Dacks J.B."/>
            <person name="Foster P.G."/>
            <person name="Simillion C."/>
            <person name="Van de Peer Y."/>
            <person name="Miranda-Saavedra D."/>
            <person name="Barton G.J."/>
            <person name="Westrop G.D."/>
            <person name="Mueller S."/>
            <person name="Dessi D."/>
            <person name="Fiori P.L."/>
            <person name="Ren Q."/>
            <person name="Paulsen I."/>
            <person name="Zhang H."/>
            <person name="Bastida-Corcuera F.D."/>
            <person name="Simoes-Barbosa A."/>
            <person name="Brown M.T."/>
            <person name="Hayes R.D."/>
            <person name="Mukherjee M."/>
            <person name="Okumura C.Y."/>
            <person name="Schneider R."/>
            <person name="Smith A.J."/>
            <person name="Vanacova S."/>
            <person name="Villalvazo M."/>
            <person name="Haas B.J."/>
            <person name="Pertea M."/>
            <person name="Feldblyum T.V."/>
            <person name="Utterback T.R."/>
            <person name="Shu C.L."/>
            <person name="Osoegawa K."/>
            <person name="de Jong P.J."/>
            <person name="Hrdy I."/>
            <person name="Horvathova L."/>
            <person name="Zubacova Z."/>
            <person name="Dolezal P."/>
            <person name="Malik S.B."/>
            <person name="Logsdon J.M. Jr."/>
            <person name="Henze K."/>
            <person name="Gupta A."/>
            <person name="Wang C.C."/>
            <person name="Dunne R.L."/>
            <person name="Upcroft J.A."/>
            <person name="Upcroft P."/>
            <person name="White O."/>
            <person name="Salzberg S.L."/>
            <person name="Tang P."/>
            <person name="Chiu C.-H."/>
            <person name="Lee Y.-S."/>
            <person name="Embley T.M."/>
            <person name="Coombs G.H."/>
            <person name="Mottram J.C."/>
            <person name="Tachezy J."/>
            <person name="Fraser-Liggett C.M."/>
            <person name="Johnson P.J."/>
        </authorList>
    </citation>
    <scope>NUCLEOTIDE SEQUENCE [LARGE SCALE GENOMIC DNA]</scope>
    <source>
        <strain evidence="6">G3</strain>
    </source>
</reference>
<protein>
    <recommendedName>
        <fullName evidence="8">Importin N-terminal domain-containing protein</fullName>
    </recommendedName>
</protein>
<dbReference type="OMA" id="ENICEMI"/>
<dbReference type="VEuPathDB" id="TrichDB:TVAG_248990"/>
<dbReference type="GO" id="GO:0005737">
    <property type="term" value="C:cytoplasm"/>
    <property type="evidence" value="ECO:0000318"/>
    <property type="project" value="GO_Central"/>
</dbReference>
<reference evidence="6" key="1">
    <citation type="submission" date="2006-10" db="EMBL/GenBank/DDBJ databases">
        <authorList>
            <person name="Amadeo P."/>
            <person name="Zhao Q."/>
            <person name="Wortman J."/>
            <person name="Fraser-Liggett C."/>
            <person name="Carlton J."/>
        </authorList>
    </citation>
    <scope>NUCLEOTIDE SEQUENCE</scope>
    <source>
        <strain evidence="6">G3</strain>
    </source>
</reference>
<organism evidence="6 7">
    <name type="scientific">Trichomonas vaginalis (strain ATCC PRA-98 / G3)</name>
    <dbReference type="NCBI Taxonomy" id="412133"/>
    <lineage>
        <taxon>Eukaryota</taxon>
        <taxon>Metamonada</taxon>
        <taxon>Parabasalia</taxon>
        <taxon>Trichomonadida</taxon>
        <taxon>Trichomonadidae</taxon>
        <taxon>Trichomonas</taxon>
    </lineage>
</organism>
<name>A2DCA3_TRIV3</name>
<keyword evidence="4" id="KW-0677">Repeat</keyword>
<dbReference type="KEGG" id="tva:5467386"/>
<dbReference type="FunFam" id="1.25.10.10:FF:001596">
    <property type="entry name" value="Uncharacterized protein"/>
    <property type="match status" value="1"/>
</dbReference>
<gene>
    <name evidence="6" type="ORF">TVAG_248990</name>
</gene>
<dbReference type="InParanoid" id="A2DCA3"/>
<dbReference type="GO" id="GO:0005634">
    <property type="term" value="C:nucleus"/>
    <property type="evidence" value="ECO:0000318"/>
    <property type="project" value="GO_Central"/>
</dbReference>
<dbReference type="STRING" id="5722.A2DCA3"/>
<dbReference type="RefSeq" id="XP_001582826.1">
    <property type="nucleotide sequence ID" value="XM_001582776.1"/>
</dbReference>
<evidence type="ECO:0000313" key="6">
    <source>
        <dbReference type="EMBL" id="EAY21840.1"/>
    </source>
</evidence>
<evidence type="ECO:0000256" key="3">
    <source>
        <dbReference type="ARBA" id="ARBA00022490"/>
    </source>
</evidence>
<dbReference type="AlphaFoldDB" id="A2DCA3"/>
<dbReference type="InterPro" id="IPR040122">
    <property type="entry name" value="Importin_beta"/>
</dbReference>
<dbReference type="InterPro" id="IPR011989">
    <property type="entry name" value="ARM-like"/>
</dbReference>
<evidence type="ECO:0000256" key="1">
    <source>
        <dbReference type="ARBA" id="ARBA00004496"/>
    </source>
</evidence>
<keyword evidence="7" id="KW-1185">Reference proteome</keyword>
<evidence type="ECO:0000256" key="5">
    <source>
        <dbReference type="ARBA" id="ARBA00022927"/>
    </source>
</evidence>
<proteinExistence type="predicted"/>
<dbReference type="SUPFAM" id="SSF48371">
    <property type="entry name" value="ARM repeat"/>
    <property type="match status" value="1"/>
</dbReference>
<dbReference type="EMBL" id="DS113187">
    <property type="protein sequence ID" value="EAY21840.1"/>
    <property type="molecule type" value="Genomic_DNA"/>
</dbReference>
<evidence type="ECO:0000256" key="4">
    <source>
        <dbReference type="ARBA" id="ARBA00022737"/>
    </source>
</evidence>